<evidence type="ECO:0000313" key="1">
    <source>
        <dbReference type="EMBL" id="QRC98762.1"/>
    </source>
</evidence>
<dbReference type="AlphaFoldDB" id="A0A7U2F4W2"/>
<organism evidence="1 2">
    <name type="scientific">Phaeosphaeria nodorum (strain SN15 / ATCC MYA-4574 / FGSC 10173)</name>
    <name type="common">Glume blotch fungus</name>
    <name type="synonym">Parastagonospora nodorum</name>
    <dbReference type="NCBI Taxonomy" id="321614"/>
    <lineage>
        <taxon>Eukaryota</taxon>
        <taxon>Fungi</taxon>
        <taxon>Dikarya</taxon>
        <taxon>Ascomycota</taxon>
        <taxon>Pezizomycotina</taxon>
        <taxon>Dothideomycetes</taxon>
        <taxon>Pleosporomycetidae</taxon>
        <taxon>Pleosporales</taxon>
        <taxon>Pleosporineae</taxon>
        <taxon>Phaeosphaeriaceae</taxon>
        <taxon>Parastagonospora</taxon>
    </lineage>
</organism>
<accession>A0A7U2F4W2</accession>
<dbReference type="OrthoDB" id="496981at2759"/>
<dbReference type="Pfam" id="PF00300">
    <property type="entry name" value="His_Phos_1"/>
    <property type="match status" value="1"/>
</dbReference>
<dbReference type="Gene3D" id="3.40.50.1240">
    <property type="entry name" value="Phosphoglycerate mutase-like"/>
    <property type="match status" value="1"/>
</dbReference>
<dbReference type="KEGG" id="pno:SNOG_06134"/>
<proteinExistence type="predicted"/>
<dbReference type="PANTHER" id="PTHR48100">
    <property type="entry name" value="BROAD-SPECIFICITY PHOSPHATASE YOR283W-RELATED"/>
    <property type="match status" value="1"/>
</dbReference>
<dbReference type="InterPro" id="IPR050275">
    <property type="entry name" value="PGM_Phosphatase"/>
</dbReference>
<dbReference type="InterPro" id="IPR029033">
    <property type="entry name" value="His_PPase_superfam"/>
</dbReference>
<gene>
    <name evidence="1" type="ORF">JI435_061340</name>
</gene>
<dbReference type="CDD" id="cd07067">
    <property type="entry name" value="HP_PGM_like"/>
    <property type="match status" value="1"/>
</dbReference>
<sequence length="293" mass="33507">MSDSSWHFEAQRGFFSHDNDPEIWKFRAVTQPSLGLLGRSYPTDDEYWAKQGGSPSDPAHSKWPRFQHYLTYLNAKNSGQEKYKMLYIVRHGQGVHNVVEEEVGRDEWNRYWAKVPGDGSRRWLDADLTPHGEQQATDISSLWVPGGVDPPRSIYTSPLRRCLQTTQLGFAPLIKERVPVIKERLRERLGVHTCDQRSSKTWITSTFPEFRIEDGFAEKDELWKAEQRETIDQHAERAKELLSDLFDNDDNQTIALVAHSGALMALFKATGWGKIPVQAGAVYPLLVRGTRAN</sequence>
<dbReference type="RefSeq" id="XP_001796518.1">
    <property type="nucleotide sequence ID" value="XM_001796466.1"/>
</dbReference>
<dbReference type="InterPro" id="IPR013078">
    <property type="entry name" value="His_Pase_superF_clade-1"/>
</dbReference>
<dbReference type="VEuPathDB" id="FungiDB:JI435_061340"/>
<dbReference type="SMART" id="SM00855">
    <property type="entry name" value="PGAM"/>
    <property type="match status" value="1"/>
</dbReference>
<dbReference type="Proteomes" id="UP000663193">
    <property type="component" value="Chromosome 9"/>
</dbReference>
<dbReference type="SUPFAM" id="SSF53254">
    <property type="entry name" value="Phosphoglycerate mutase-like"/>
    <property type="match status" value="1"/>
</dbReference>
<name>A0A7U2F4W2_PHANO</name>
<dbReference type="EMBL" id="CP069031">
    <property type="protein sequence ID" value="QRC98762.1"/>
    <property type="molecule type" value="Genomic_DNA"/>
</dbReference>
<keyword evidence="2" id="KW-1185">Reference proteome</keyword>
<evidence type="ECO:0008006" key="3">
    <source>
        <dbReference type="Google" id="ProtNLM"/>
    </source>
</evidence>
<protein>
    <recommendedName>
        <fullName evidence="3">Phosphoglycerate mutase</fullName>
    </recommendedName>
</protein>
<reference evidence="2" key="1">
    <citation type="journal article" date="2021" name="BMC Genomics">
        <title>Chromosome-level genome assembly and manually-curated proteome of model necrotroph Parastagonospora nodorum Sn15 reveals a genome-wide trove of candidate effector homologs, and redundancy of virulence-related functions within an accessory chromosome.</title>
        <authorList>
            <person name="Bertazzoni S."/>
            <person name="Jones D.A.B."/>
            <person name="Phan H.T."/>
            <person name="Tan K.-C."/>
            <person name="Hane J.K."/>
        </authorList>
    </citation>
    <scope>NUCLEOTIDE SEQUENCE [LARGE SCALE GENOMIC DNA]</scope>
    <source>
        <strain evidence="2">SN15 / ATCC MYA-4574 / FGSC 10173)</strain>
    </source>
</reference>
<evidence type="ECO:0000313" key="2">
    <source>
        <dbReference type="Proteomes" id="UP000663193"/>
    </source>
</evidence>
<dbReference type="PANTHER" id="PTHR48100:SF1">
    <property type="entry name" value="HISTIDINE PHOSPHATASE FAMILY PROTEIN-RELATED"/>
    <property type="match status" value="1"/>
</dbReference>